<dbReference type="Proteomes" id="UP001465976">
    <property type="component" value="Unassembled WGS sequence"/>
</dbReference>
<proteinExistence type="predicted"/>
<organism evidence="2 3">
    <name type="scientific">Marasmius crinis-equi</name>
    <dbReference type="NCBI Taxonomy" id="585013"/>
    <lineage>
        <taxon>Eukaryota</taxon>
        <taxon>Fungi</taxon>
        <taxon>Dikarya</taxon>
        <taxon>Basidiomycota</taxon>
        <taxon>Agaricomycotina</taxon>
        <taxon>Agaricomycetes</taxon>
        <taxon>Agaricomycetidae</taxon>
        <taxon>Agaricales</taxon>
        <taxon>Marasmiineae</taxon>
        <taxon>Marasmiaceae</taxon>
        <taxon>Marasmius</taxon>
    </lineage>
</organism>
<dbReference type="EMBL" id="JBAHYK010001513">
    <property type="protein sequence ID" value="KAL0567733.1"/>
    <property type="molecule type" value="Genomic_DNA"/>
</dbReference>
<evidence type="ECO:0000256" key="1">
    <source>
        <dbReference type="SAM" id="MobiDB-lite"/>
    </source>
</evidence>
<evidence type="ECO:0000313" key="2">
    <source>
        <dbReference type="EMBL" id="KAL0567733.1"/>
    </source>
</evidence>
<feature type="compositionally biased region" description="Polar residues" evidence="1">
    <location>
        <begin position="13"/>
        <end position="31"/>
    </location>
</feature>
<evidence type="ECO:0000313" key="3">
    <source>
        <dbReference type="Proteomes" id="UP001465976"/>
    </source>
</evidence>
<name>A0ABR3EY55_9AGAR</name>
<gene>
    <name evidence="2" type="ORF">V5O48_014262</name>
</gene>
<feature type="region of interest" description="Disordered" evidence="1">
    <location>
        <begin position="121"/>
        <end position="143"/>
    </location>
</feature>
<feature type="region of interest" description="Disordered" evidence="1">
    <location>
        <begin position="1"/>
        <end position="46"/>
    </location>
</feature>
<reference evidence="2 3" key="1">
    <citation type="submission" date="2024-02" db="EMBL/GenBank/DDBJ databases">
        <title>A draft genome for the cacao thread blight pathogen Marasmius crinis-equi.</title>
        <authorList>
            <person name="Cohen S.P."/>
            <person name="Baruah I.K."/>
            <person name="Amoako-Attah I."/>
            <person name="Bukari Y."/>
            <person name="Meinhardt L.W."/>
            <person name="Bailey B.A."/>
        </authorList>
    </citation>
    <scope>NUCLEOTIDE SEQUENCE [LARGE SCALE GENOMIC DNA]</scope>
    <source>
        <strain evidence="2 3">GH-76</strain>
    </source>
</reference>
<comment type="caution">
    <text evidence="2">The sequence shown here is derived from an EMBL/GenBank/DDBJ whole genome shotgun (WGS) entry which is preliminary data.</text>
</comment>
<accession>A0ABR3EY55</accession>
<keyword evidence="3" id="KW-1185">Reference proteome</keyword>
<feature type="compositionally biased region" description="Polar residues" evidence="1">
    <location>
        <begin position="126"/>
        <end position="143"/>
    </location>
</feature>
<feature type="compositionally biased region" description="Polar residues" evidence="1">
    <location>
        <begin position="251"/>
        <end position="272"/>
    </location>
</feature>
<protein>
    <submittedName>
        <fullName evidence="2">Uncharacterized protein</fullName>
    </submittedName>
</protein>
<feature type="region of interest" description="Disordered" evidence="1">
    <location>
        <begin position="236"/>
        <end position="272"/>
    </location>
</feature>
<sequence length="310" mass="32962">MSYLSGGNPIDPISSSNGRHIMSTQPQSQRLSADYKTADPNPANPSSQVIQALVSGMPNSSPHLNQILITTILQQAISQVVNEDATSHDRPVCNLSNHFGLWNAANNTAFGGIEIVGRQEQKKANSESSSSIPAELLSPQSNNHTVNVKNDYCLGNDGHNCTYRDIVITQEGSDRTFASAAGQSSIPRPNGNAPAPRSNVVRKIVNEDNIGCILSTGSDSSFCSVTIRGDGVQAGFKDGGRAPSTADAASWDSSRPANVKAGSQNGREANSGHQRLLQLSRIPQGLWIQRTIPVIFRQAARDATSSDEST</sequence>